<organism evidence="1 2">
    <name type="scientific">Vibrio astriarenae</name>
    <dbReference type="NCBI Taxonomy" id="1481923"/>
    <lineage>
        <taxon>Bacteria</taxon>
        <taxon>Pseudomonadati</taxon>
        <taxon>Pseudomonadota</taxon>
        <taxon>Gammaproteobacteria</taxon>
        <taxon>Vibrionales</taxon>
        <taxon>Vibrionaceae</taxon>
        <taxon>Vibrio</taxon>
    </lineage>
</organism>
<evidence type="ECO:0000313" key="1">
    <source>
        <dbReference type="EMBL" id="QIA66095.1"/>
    </source>
</evidence>
<dbReference type="RefSeq" id="WP_164651080.1">
    <property type="nucleotide sequence ID" value="NZ_CP047476.1"/>
</dbReference>
<dbReference type="EMBL" id="CP047476">
    <property type="protein sequence ID" value="QIA66095.1"/>
    <property type="molecule type" value="Genomic_DNA"/>
</dbReference>
<dbReference type="Proteomes" id="UP000464262">
    <property type="component" value="Chromosome 2"/>
</dbReference>
<dbReference type="AlphaFoldDB" id="A0A7Z2YGF2"/>
<sequence>MMINETKSVLGVLGCYLKLDNTHKNKILSLYINTDFRDADNHDAPPRWQVDLSAEIESLRVEFGDEAIQHMDCSLTWLKVEERLVEQVMQIRPQGRAIAIFTDFIDDVFIELSNPVQTEAHFGIPEIATVLTSPCIRQISHYPFL</sequence>
<proteinExistence type="predicted"/>
<reference evidence="1 2" key="1">
    <citation type="submission" date="2020-01" db="EMBL/GenBank/DDBJ databases">
        <title>Whole genome and functional gene identification of agarase of Vibrio HN897.</title>
        <authorList>
            <person name="Liu Y."/>
            <person name="Zhao Z."/>
        </authorList>
    </citation>
    <scope>NUCLEOTIDE SEQUENCE [LARGE SCALE GENOMIC DNA]</scope>
    <source>
        <strain evidence="1 2">HN897</strain>
    </source>
</reference>
<evidence type="ECO:0000313" key="2">
    <source>
        <dbReference type="Proteomes" id="UP000464262"/>
    </source>
</evidence>
<name>A0A7Z2YGF2_9VIBR</name>
<keyword evidence="2" id="KW-1185">Reference proteome</keyword>
<dbReference type="KEGG" id="vas:GT360_21640"/>
<protein>
    <submittedName>
        <fullName evidence="1">Uncharacterized protein</fullName>
    </submittedName>
</protein>
<accession>A0A7Z2YGF2</accession>
<gene>
    <name evidence="1" type="ORF">GT360_21640</name>
</gene>